<reference evidence="3 4" key="1">
    <citation type="submission" date="2013-04" db="EMBL/GenBank/DDBJ databases">
        <title>The Genome Sequence of Treponema medium ATCC 700293.</title>
        <authorList>
            <consortium name="The Broad Institute Genomics Platform"/>
            <person name="Earl A."/>
            <person name="Ward D."/>
            <person name="Feldgarden M."/>
            <person name="Gevers D."/>
            <person name="Leonetti C."/>
            <person name="Blanton J.M."/>
            <person name="Dewhirst F.E."/>
            <person name="Izard J."/>
            <person name="Walker B."/>
            <person name="Young S."/>
            <person name="Zeng Q."/>
            <person name="Gargeya S."/>
            <person name="Fitzgerald M."/>
            <person name="Haas B."/>
            <person name="Abouelleil A."/>
            <person name="Allen A.W."/>
            <person name="Alvarado L."/>
            <person name="Arachchi H.M."/>
            <person name="Berlin A.M."/>
            <person name="Chapman S.B."/>
            <person name="Gainer-Dewar J."/>
            <person name="Goldberg J."/>
            <person name="Griggs A."/>
            <person name="Gujja S."/>
            <person name="Hansen M."/>
            <person name="Howarth C."/>
            <person name="Imamovic A."/>
            <person name="Ireland A."/>
            <person name="Larimer J."/>
            <person name="McCowan C."/>
            <person name="Murphy C."/>
            <person name="Pearson M."/>
            <person name="Poon T.W."/>
            <person name="Priest M."/>
            <person name="Roberts A."/>
            <person name="Saif S."/>
            <person name="Shea T."/>
            <person name="Sisk P."/>
            <person name="Sykes S."/>
            <person name="Wortman J."/>
            <person name="Nusbaum C."/>
            <person name="Birren B."/>
        </authorList>
    </citation>
    <scope>NUCLEOTIDE SEQUENCE [LARGE SCALE GENOMIC DNA]</scope>
    <source>
        <strain evidence="3 4">ATCC 700293</strain>
    </source>
</reference>
<comment type="caution">
    <text evidence="3">The sequence shown here is derived from an EMBL/GenBank/DDBJ whole genome shotgun (WGS) entry which is preliminary data.</text>
</comment>
<accession>A0AA87TFU4</accession>
<feature type="transmembrane region" description="Helical" evidence="1">
    <location>
        <begin position="190"/>
        <end position="212"/>
    </location>
</feature>
<feature type="transmembrane region" description="Helical" evidence="1">
    <location>
        <begin position="61"/>
        <end position="81"/>
    </location>
</feature>
<proteinExistence type="predicted"/>
<dbReference type="EMBL" id="ATFE01000003">
    <property type="protein sequence ID" value="EPF29857.1"/>
    <property type="molecule type" value="Genomic_DNA"/>
</dbReference>
<organism evidence="3 4">
    <name type="scientific">Treponema medium ATCC 700293</name>
    <dbReference type="NCBI Taxonomy" id="1125700"/>
    <lineage>
        <taxon>Bacteria</taxon>
        <taxon>Pseudomonadati</taxon>
        <taxon>Spirochaetota</taxon>
        <taxon>Spirochaetia</taxon>
        <taxon>Spirochaetales</taxon>
        <taxon>Treponemataceae</taxon>
        <taxon>Treponema</taxon>
    </lineage>
</organism>
<gene>
    <name evidence="3" type="ORF">HMPREF9195_00571</name>
</gene>
<dbReference type="InterPro" id="IPR042150">
    <property type="entry name" value="MmRce1-like"/>
</dbReference>
<feature type="transmembrane region" description="Helical" evidence="1">
    <location>
        <begin position="31"/>
        <end position="49"/>
    </location>
</feature>
<feature type="transmembrane region" description="Helical" evidence="1">
    <location>
        <begin position="130"/>
        <end position="153"/>
    </location>
</feature>
<evidence type="ECO:0000259" key="2">
    <source>
        <dbReference type="Pfam" id="PF02517"/>
    </source>
</evidence>
<dbReference type="GO" id="GO:0004175">
    <property type="term" value="F:endopeptidase activity"/>
    <property type="evidence" value="ECO:0007669"/>
    <property type="project" value="UniProtKB-ARBA"/>
</dbReference>
<dbReference type="Proteomes" id="UP000014634">
    <property type="component" value="Unassembled WGS sequence"/>
</dbReference>
<evidence type="ECO:0000313" key="3">
    <source>
        <dbReference type="EMBL" id="EPF29857.1"/>
    </source>
</evidence>
<dbReference type="GO" id="GO:0080120">
    <property type="term" value="P:CAAX-box protein maturation"/>
    <property type="evidence" value="ECO:0007669"/>
    <property type="project" value="UniProtKB-ARBA"/>
</dbReference>
<feature type="domain" description="CAAX prenyl protease 2/Lysostaphin resistance protein A-like" evidence="2">
    <location>
        <begin position="134"/>
        <end position="231"/>
    </location>
</feature>
<dbReference type="Pfam" id="PF02517">
    <property type="entry name" value="Rce1-like"/>
    <property type="match status" value="1"/>
</dbReference>
<feature type="transmembrane region" description="Helical" evidence="1">
    <location>
        <begin position="219"/>
        <end position="237"/>
    </location>
</feature>
<protein>
    <recommendedName>
        <fullName evidence="2">CAAX prenyl protease 2/Lysostaphin resistance protein A-like domain-containing protein</fullName>
    </recommendedName>
</protein>
<feature type="transmembrane region" description="Helical" evidence="1">
    <location>
        <begin position="165"/>
        <end position="184"/>
    </location>
</feature>
<feature type="transmembrane region" description="Helical" evidence="1">
    <location>
        <begin position="101"/>
        <end position="118"/>
    </location>
</feature>
<dbReference type="AlphaFoldDB" id="A0AA87TFU4"/>
<name>A0AA87TFU4_TREMD</name>
<evidence type="ECO:0000313" key="4">
    <source>
        <dbReference type="Proteomes" id="UP000014634"/>
    </source>
</evidence>
<feature type="transmembrane region" description="Helical" evidence="1">
    <location>
        <begin position="243"/>
        <end position="263"/>
    </location>
</feature>
<dbReference type="InterPro" id="IPR003675">
    <property type="entry name" value="Rce1/LyrA-like_dom"/>
</dbReference>
<dbReference type="PANTHER" id="PTHR35797:SF1">
    <property type="entry name" value="PROTEASE"/>
    <property type="match status" value="1"/>
</dbReference>
<evidence type="ECO:0000256" key="1">
    <source>
        <dbReference type="SAM" id="Phobius"/>
    </source>
</evidence>
<keyword evidence="1" id="KW-0472">Membrane</keyword>
<keyword evidence="1" id="KW-0812">Transmembrane</keyword>
<sequence>MTRFDVGGDRTDFYNIYSNGEIMGDKMNKKVVFFNLVNLLITFILAIIFGGAAQNIRGNELLLGSVTMVAVQLSPLITTLIFRKKYNEKRFYAYKLNRYSVIAIIFPITLVLLSSFILDLMGMPYVKSEYTGYLLLIGIIVTIVGSISEEIGWRGTLLQIFENKYTSFTCLLFVGILWGAWHLFKIMNVGFVGYLLFIPTVIMLSIFITYFYKKSKNNILNAIFYHTAFNLSNMILLFKRESIQLYLTILGVSALLLILLFMYDREYFKLKKT</sequence>
<dbReference type="PANTHER" id="PTHR35797">
    <property type="entry name" value="PROTEASE-RELATED"/>
    <property type="match status" value="1"/>
</dbReference>
<keyword evidence="1" id="KW-1133">Transmembrane helix</keyword>